<dbReference type="CDD" id="cd16913">
    <property type="entry name" value="YkuD_like"/>
    <property type="match status" value="1"/>
</dbReference>
<evidence type="ECO:0000256" key="5">
    <source>
        <dbReference type="ARBA" id="ARBA00023316"/>
    </source>
</evidence>
<dbReference type="PANTHER" id="PTHR30582:SF33">
    <property type="entry name" value="EXPORTED PROTEIN"/>
    <property type="match status" value="1"/>
</dbReference>
<evidence type="ECO:0000256" key="1">
    <source>
        <dbReference type="ARBA" id="ARBA00004752"/>
    </source>
</evidence>
<dbReference type="RefSeq" id="WP_205142803.1">
    <property type="nucleotide sequence ID" value="NZ_JAFBDN010000001.1"/>
</dbReference>
<dbReference type="InterPro" id="IPR050979">
    <property type="entry name" value="LD-transpeptidase"/>
</dbReference>
<accession>A0ABT0VHM0</accession>
<dbReference type="InterPro" id="IPR038063">
    <property type="entry name" value="Transpep_catalytic_dom"/>
</dbReference>
<dbReference type="PROSITE" id="PS52029">
    <property type="entry name" value="LD_TPASE"/>
    <property type="match status" value="1"/>
</dbReference>
<reference evidence="8" key="1">
    <citation type="submission" date="2021-04" db="EMBL/GenBank/DDBJ databases">
        <title>Taxonomic assessment of Weissella genus.</title>
        <authorList>
            <person name="Fanelli F."/>
            <person name="Chieffi D."/>
            <person name="Dell'Aquila A."/>
            <person name="Gyu-Sung C."/>
            <person name="Franz C.M.A.P."/>
            <person name="Fusco V."/>
        </authorList>
    </citation>
    <scope>NUCLEOTIDE SEQUENCE</scope>
    <source>
        <strain evidence="8">LMG 25373</strain>
    </source>
</reference>
<comment type="pathway">
    <text evidence="1 6">Cell wall biogenesis; peptidoglycan biosynthesis.</text>
</comment>
<keyword evidence="9" id="KW-1185">Reference proteome</keyword>
<evidence type="ECO:0000256" key="6">
    <source>
        <dbReference type="PROSITE-ProRule" id="PRU01373"/>
    </source>
</evidence>
<feature type="active site" description="Proton donor/acceptor" evidence="6">
    <location>
        <position position="397"/>
    </location>
</feature>
<keyword evidence="3 6" id="KW-0133">Cell shape</keyword>
<dbReference type="Proteomes" id="UP001057481">
    <property type="component" value="Unassembled WGS sequence"/>
</dbReference>
<proteinExistence type="predicted"/>
<dbReference type="InterPro" id="IPR038054">
    <property type="entry name" value="LD_TPept-like_central_sf"/>
</dbReference>
<protein>
    <submittedName>
        <fullName evidence="8">L,D-transpeptidase family protein</fullName>
    </submittedName>
</protein>
<evidence type="ECO:0000256" key="3">
    <source>
        <dbReference type="ARBA" id="ARBA00022960"/>
    </source>
</evidence>
<gene>
    <name evidence="8" type="ORF">KAK10_05370</name>
</gene>
<feature type="active site" description="Nucleophile" evidence="6">
    <location>
        <position position="421"/>
    </location>
</feature>
<dbReference type="Gene3D" id="2.40.440.10">
    <property type="entry name" value="L,D-transpeptidase catalytic domain-like"/>
    <property type="match status" value="1"/>
</dbReference>
<keyword evidence="2" id="KW-0808">Transferase</keyword>
<comment type="caution">
    <text evidence="8">The sequence shown here is derived from an EMBL/GenBank/DDBJ whole genome shotgun (WGS) entry which is preliminary data.</text>
</comment>
<organism evidence="8 9">
    <name type="scientific">Periweissella beninensis</name>
    <dbReference type="NCBI Taxonomy" id="504936"/>
    <lineage>
        <taxon>Bacteria</taxon>
        <taxon>Bacillati</taxon>
        <taxon>Bacillota</taxon>
        <taxon>Bacilli</taxon>
        <taxon>Lactobacillales</taxon>
        <taxon>Lactobacillaceae</taxon>
        <taxon>Periweissella</taxon>
    </lineage>
</organism>
<dbReference type="SUPFAM" id="SSF141523">
    <property type="entry name" value="L,D-transpeptidase catalytic domain-like"/>
    <property type="match status" value="1"/>
</dbReference>
<dbReference type="EMBL" id="JAGMVS010000062">
    <property type="protein sequence ID" value="MCM2437337.1"/>
    <property type="molecule type" value="Genomic_DNA"/>
</dbReference>
<dbReference type="InterPro" id="IPR005490">
    <property type="entry name" value="LD_TPept_cat_dom"/>
</dbReference>
<dbReference type="SUPFAM" id="SSF143985">
    <property type="entry name" value="L,D-transpeptidase pre-catalytic domain-like"/>
    <property type="match status" value="1"/>
</dbReference>
<keyword evidence="4 6" id="KW-0573">Peptidoglycan synthesis</keyword>
<keyword evidence="5 6" id="KW-0961">Cell wall biogenesis/degradation</keyword>
<evidence type="ECO:0000259" key="7">
    <source>
        <dbReference type="PROSITE" id="PS52029"/>
    </source>
</evidence>
<dbReference type="PANTHER" id="PTHR30582">
    <property type="entry name" value="L,D-TRANSPEPTIDASE"/>
    <property type="match status" value="1"/>
</dbReference>
<evidence type="ECO:0000256" key="4">
    <source>
        <dbReference type="ARBA" id="ARBA00022984"/>
    </source>
</evidence>
<evidence type="ECO:0000256" key="2">
    <source>
        <dbReference type="ARBA" id="ARBA00022679"/>
    </source>
</evidence>
<dbReference type="Pfam" id="PF03734">
    <property type="entry name" value="YkuD"/>
    <property type="match status" value="1"/>
</dbReference>
<feature type="domain" description="L,D-TPase catalytic" evidence="7">
    <location>
        <begin position="313"/>
        <end position="445"/>
    </location>
</feature>
<sequence length="452" mass="49354">MNKKNVAVISGLVALGLGGGWFGYQSTLYKSGTVVAINQQKVKLTGLSKQQAKKALNATQQTYKVKVNDRQTTKTVTVRVQPKLTDSDLKKIKNGQTSAITVGIPTTQTIVNQLQKAKLASKTNQPKNARLVRTSTNYTVKGGQTGGSVNYQQTAQRIITAIKQNKTNQISVKAAYQTPKITKTAMQAKANQLNKMIAQNLTVTVNNKTYTVPTTVKAQAVKQNGKINKNPLANWVTYSLSVKTGSYNHKIKFKTHNKKTITLTNTTAESGIGQYVPAKTTAQKLATALTTGQQLNVAAKLTGKKYEQNFNGTYIELDLTHQHAYMYKKGKLVVSWPFISGKKSVGHATITGVYHILYKDRTTATHKVHLRGGTADTAYDSVVNYWLPWQSSGYGIHDASWQKISNFGKASVNSQVGSHGCINTNPTIMKKVYEEATVGMQVVSYGTLGQSL</sequence>
<dbReference type="Gene3D" id="3.10.20.800">
    <property type="match status" value="1"/>
</dbReference>
<evidence type="ECO:0000313" key="9">
    <source>
        <dbReference type="Proteomes" id="UP001057481"/>
    </source>
</evidence>
<evidence type="ECO:0000313" key="8">
    <source>
        <dbReference type="EMBL" id="MCM2437337.1"/>
    </source>
</evidence>
<name>A0ABT0VHM0_9LACO</name>